<keyword evidence="1" id="KW-0175">Coiled coil</keyword>
<feature type="compositionally biased region" description="Basic and acidic residues" evidence="2">
    <location>
        <begin position="70"/>
        <end position="84"/>
    </location>
</feature>
<name>A0ABR1F7Z9_9ASCO</name>
<evidence type="ECO:0000256" key="2">
    <source>
        <dbReference type="SAM" id="MobiDB-lite"/>
    </source>
</evidence>
<evidence type="ECO:0000256" key="1">
    <source>
        <dbReference type="SAM" id="Coils"/>
    </source>
</evidence>
<evidence type="ECO:0000313" key="3">
    <source>
        <dbReference type="EMBL" id="KAK7205966.1"/>
    </source>
</evidence>
<feature type="compositionally biased region" description="Basic and acidic residues" evidence="2">
    <location>
        <begin position="21"/>
        <end position="30"/>
    </location>
</feature>
<gene>
    <name evidence="3" type="ORF">BZA70DRAFT_277537</name>
</gene>
<sequence length="310" mass="34412">MTSAEQQQNKTESRTMNPTNESDRVREIKRAGQHSRTSERPSTSTISSRLLAPTAASRARVAATLNNSNEPEKHEQKPHVRKQESGPSVLRQRQSTSRRTTSLQSSTSSASSTASRRPPSYAAPTRSSLMRSGSLSTSATTTRPIVHKKNPEQKSAVLSDNQATPISPHSPVVKRTSSIQHPPTKVLEESSCRLDWEEKLAVLTKEASEKDKAIADLEARLAALEEELKKALSLNKEKDARIENLEHEVSYSRQMERSTSSESSKSSRKSLSTGVDVANIVKKLDHQSVCPDVFQHHLFVSFFLLIFVQF</sequence>
<feature type="region of interest" description="Disordered" evidence="2">
    <location>
        <begin position="248"/>
        <end position="270"/>
    </location>
</feature>
<evidence type="ECO:0000313" key="4">
    <source>
        <dbReference type="Proteomes" id="UP001498771"/>
    </source>
</evidence>
<reference evidence="3 4" key="1">
    <citation type="submission" date="2024-03" db="EMBL/GenBank/DDBJ databases">
        <title>Genome-scale model development and genomic sequencing of the oleaginous clade Lipomyces.</title>
        <authorList>
            <consortium name="Lawrence Berkeley National Laboratory"/>
            <person name="Czajka J.J."/>
            <person name="Han Y."/>
            <person name="Kim J."/>
            <person name="Mondo S.J."/>
            <person name="Hofstad B.A."/>
            <person name="Robles A."/>
            <person name="Haridas S."/>
            <person name="Riley R."/>
            <person name="LaButti K."/>
            <person name="Pangilinan J."/>
            <person name="Andreopoulos W."/>
            <person name="Lipzen A."/>
            <person name="Yan J."/>
            <person name="Wang M."/>
            <person name="Ng V."/>
            <person name="Grigoriev I.V."/>
            <person name="Spatafora J.W."/>
            <person name="Magnuson J.K."/>
            <person name="Baker S.E."/>
            <person name="Pomraning K.R."/>
        </authorList>
    </citation>
    <scope>NUCLEOTIDE SEQUENCE [LARGE SCALE GENOMIC DNA]</scope>
    <source>
        <strain evidence="3 4">Phaff 52-87</strain>
    </source>
</reference>
<dbReference type="RefSeq" id="XP_064768999.1">
    <property type="nucleotide sequence ID" value="XM_064912467.1"/>
</dbReference>
<dbReference type="EMBL" id="JBBJBU010000004">
    <property type="protein sequence ID" value="KAK7205966.1"/>
    <property type="molecule type" value="Genomic_DNA"/>
</dbReference>
<feature type="compositionally biased region" description="Polar residues" evidence="2">
    <location>
        <begin position="1"/>
        <end position="20"/>
    </location>
</feature>
<protein>
    <submittedName>
        <fullName evidence="3">Uncharacterized protein</fullName>
    </submittedName>
</protein>
<feature type="region of interest" description="Disordered" evidence="2">
    <location>
        <begin position="1"/>
        <end position="183"/>
    </location>
</feature>
<dbReference type="GeneID" id="90037979"/>
<organism evidence="3 4">
    <name type="scientific">Myxozyma melibiosi</name>
    <dbReference type="NCBI Taxonomy" id="54550"/>
    <lineage>
        <taxon>Eukaryota</taxon>
        <taxon>Fungi</taxon>
        <taxon>Dikarya</taxon>
        <taxon>Ascomycota</taxon>
        <taxon>Saccharomycotina</taxon>
        <taxon>Lipomycetes</taxon>
        <taxon>Lipomycetales</taxon>
        <taxon>Lipomycetaceae</taxon>
        <taxon>Myxozyma</taxon>
    </lineage>
</organism>
<feature type="compositionally biased region" description="Polar residues" evidence="2">
    <location>
        <begin position="156"/>
        <end position="167"/>
    </location>
</feature>
<keyword evidence="4" id="KW-1185">Reference proteome</keyword>
<feature type="compositionally biased region" description="Low complexity" evidence="2">
    <location>
        <begin position="52"/>
        <end position="64"/>
    </location>
</feature>
<feature type="compositionally biased region" description="Low complexity" evidence="2">
    <location>
        <begin position="257"/>
        <end position="270"/>
    </location>
</feature>
<dbReference type="Proteomes" id="UP001498771">
    <property type="component" value="Unassembled WGS sequence"/>
</dbReference>
<proteinExistence type="predicted"/>
<accession>A0ABR1F7Z9</accession>
<comment type="caution">
    <text evidence="3">The sequence shown here is derived from an EMBL/GenBank/DDBJ whole genome shotgun (WGS) entry which is preliminary data.</text>
</comment>
<feature type="coiled-coil region" evidence="1">
    <location>
        <begin position="200"/>
        <end position="248"/>
    </location>
</feature>
<feature type="compositionally biased region" description="Low complexity" evidence="2">
    <location>
        <begin position="91"/>
        <end position="138"/>
    </location>
</feature>